<dbReference type="SFLD" id="SFLDS00029">
    <property type="entry name" value="Radical_SAM"/>
    <property type="match status" value="1"/>
</dbReference>
<dbReference type="HOGENOM" id="CLU_011543_3_3_7"/>
<feature type="compositionally biased region" description="Low complexity" evidence="1">
    <location>
        <begin position="512"/>
        <end position="525"/>
    </location>
</feature>
<dbReference type="PANTHER" id="PTHR42731:SF5">
    <property type="entry name" value="RADICAL SAM DOMAIN PROTEIN"/>
    <property type="match status" value="1"/>
</dbReference>
<dbReference type="AlphaFoldDB" id="D0LYD7"/>
<protein>
    <submittedName>
        <fullName evidence="3">Radical SAM domain protein</fullName>
    </submittedName>
</protein>
<gene>
    <name evidence="3" type="ordered locus">Hoch_3787</name>
</gene>
<dbReference type="InterPro" id="IPR023404">
    <property type="entry name" value="rSAM_horseshoe"/>
</dbReference>
<dbReference type="RefSeq" id="WP_012828886.1">
    <property type="nucleotide sequence ID" value="NC_013440.1"/>
</dbReference>
<dbReference type="Pfam" id="PF04055">
    <property type="entry name" value="Radical_SAM"/>
    <property type="match status" value="1"/>
</dbReference>
<dbReference type="InterPro" id="IPR006638">
    <property type="entry name" value="Elp3/MiaA/NifB-like_rSAM"/>
</dbReference>
<dbReference type="SFLD" id="SFLDG01082">
    <property type="entry name" value="B12-binding_domain_containing"/>
    <property type="match status" value="1"/>
</dbReference>
<feature type="domain" description="Radical SAM core" evidence="2">
    <location>
        <begin position="219"/>
        <end position="441"/>
    </location>
</feature>
<dbReference type="OrthoDB" id="9806827at2"/>
<dbReference type="Gene3D" id="3.40.50.280">
    <property type="entry name" value="Cobalamin-binding domain"/>
    <property type="match status" value="1"/>
</dbReference>
<dbReference type="PROSITE" id="PS51918">
    <property type="entry name" value="RADICAL_SAM"/>
    <property type="match status" value="1"/>
</dbReference>
<dbReference type="PANTHER" id="PTHR42731">
    <property type="entry name" value="SLL1084 PROTEIN"/>
    <property type="match status" value="1"/>
</dbReference>
<dbReference type="SUPFAM" id="SSF102114">
    <property type="entry name" value="Radical SAM enzymes"/>
    <property type="match status" value="1"/>
</dbReference>
<evidence type="ECO:0000313" key="4">
    <source>
        <dbReference type="Proteomes" id="UP000001880"/>
    </source>
</evidence>
<dbReference type="EMBL" id="CP001804">
    <property type="protein sequence ID" value="ACY16287.1"/>
    <property type="molecule type" value="Genomic_DNA"/>
</dbReference>
<evidence type="ECO:0000259" key="2">
    <source>
        <dbReference type="PROSITE" id="PS51918"/>
    </source>
</evidence>
<feature type="region of interest" description="Disordered" evidence="1">
    <location>
        <begin position="506"/>
        <end position="525"/>
    </location>
</feature>
<dbReference type="InterPro" id="IPR007197">
    <property type="entry name" value="rSAM"/>
</dbReference>
<dbReference type="Pfam" id="PF19864">
    <property type="entry name" value="Radical_SAM_N2"/>
    <property type="match status" value="1"/>
</dbReference>
<name>D0LYD7_HALO1</name>
<dbReference type="GO" id="GO:0051536">
    <property type="term" value="F:iron-sulfur cluster binding"/>
    <property type="evidence" value="ECO:0007669"/>
    <property type="project" value="InterPro"/>
</dbReference>
<dbReference type="KEGG" id="hoh:Hoch_3787"/>
<evidence type="ECO:0000313" key="3">
    <source>
        <dbReference type="EMBL" id="ACY16287.1"/>
    </source>
</evidence>
<dbReference type="CDD" id="cd01335">
    <property type="entry name" value="Radical_SAM"/>
    <property type="match status" value="1"/>
</dbReference>
<dbReference type="STRING" id="502025.Hoch_3787"/>
<sequence length="525" mass="56749">MASRSWNIQQALRDLVADEQGTIIKDAPHRVALVYPSPYRAAMSSLGYQTIYRLLNELPDVVAERAVLPDDIAAHDNSGTPLLTLEQQTPVGAFPVQAFSVAYELEIAGVVDCLRLSGVPVLRGDRGPQHPLIVAGGPLTFSNPAPLAPFFDIVVMGEAETTLPALLEEARGMTRERAIEAFAGRPGYYVPAADGERVPPVARADDALLPARSQIITANTELRSMFLTEAVRGCSRGCTYCVMRRSTNGGMRALAPEKVLAGIPEHARRVGLVGASVTDHPRIVDIVRGVVEGGREVGISSLRADRLGDELVSLLARGGYRTLTVAADGASEAMRRRVERRTSEKHLLRCAELARDHGLRTLKIYLMVGVPGETDDDIDELIRFTAELVKVHPRVAFGVAPFVAKRNTPLDGSPYAGIRAVEARLSRLRRGLRGRAELRPTSARWAWVEYMIAQAGSAAGLAVMDAHRAGGRFADYKRAFREREVTPTGPVARVPSTSERIALHKLGRRAPASTAASTEAQSSAS</sequence>
<dbReference type="Gene3D" id="3.80.30.20">
    <property type="entry name" value="tm_1862 like domain"/>
    <property type="match status" value="1"/>
</dbReference>
<organism evidence="3 4">
    <name type="scientific">Haliangium ochraceum (strain DSM 14365 / JCM 11303 / SMP-2)</name>
    <dbReference type="NCBI Taxonomy" id="502025"/>
    <lineage>
        <taxon>Bacteria</taxon>
        <taxon>Pseudomonadati</taxon>
        <taxon>Myxococcota</taxon>
        <taxon>Polyangia</taxon>
        <taxon>Haliangiales</taxon>
        <taxon>Kofleriaceae</taxon>
        <taxon>Haliangium</taxon>
    </lineage>
</organism>
<dbReference type="eggNOG" id="COG1032">
    <property type="taxonomic scope" value="Bacteria"/>
</dbReference>
<proteinExistence type="predicted"/>
<reference evidence="3 4" key="1">
    <citation type="journal article" date="2010" name="Stand. Genomic Sci.">
        <title>Complete genome sequence of Haliangium ochraceum type strain (SMP-2).</title>
        <authorList>
            <consortium name="US DOE Joint Genome Institute (JGI-PGF)"/>
            <person name="Ivanova N."/>
            <person name="Daum C."/>
            <person name="Lang E."/>
            <person name="Abt B."/>
            <person name="Kopitz M."/>
            <person name="Saunders E."/>
            <person name="Lapidus A."/>
            <person name="Lucas S."/>
            <person name="Glavina Del Rio T."/>
            <person name="Nolan M."/>
            <person name="Tice H."/>
            <person name="Copeland A."/>
            <person name="Cheng J.F."/>
            <person name="Chen F."/>
            <person name="Bruce D."/>
            <person name="Goodwin L."/>
            <person name="Pitluck S."/>
            <person name="Mavromatis K."/>
            <person name="Pati A."/>
            <person name="Mikhailova N."/>
            <person name="Chen A."/>
            <person name="Palaniappan K."/>
            <person name="Land M."/>
            <person name="Hauser L."/>
            <person name="Chang Y.J."/>
            <person name="Jeffries C.D."/>
            <person name="Detter J.C."/>
            <person name="Brettin T."/>
            <person name="Rohde M."/>
            <person name="Goker M."/>
            <person name="Bristow J."/>
            <person name="Markowitz V."/>
            <person name="Eisen J.A."/>
            <person name="Hugenholtz P."/>
            <person name="Kyrpides N.C."/>
            <person name="Klenk H.P."/>
        </authorList>
    </citation>
    <scope>NUCLEOTIDE SEQUENCE [LARGE SCALE GENOMIC DNA]</scope>
    <source>
        <strain evidence="4">DSM 14365 / CIP 107738 / JCM 11303 / AJ 13395 / SMP-2</strain>
    </source>
</reference>
<dbReference type="GO" id="GO:0003824">
    <property type="term" value="F:catalytic activity"/>
    <property type="evidence" value="ECO:0007669"/>
    <property type="project" value="InterPro"/>
</dbReference>
<keyword evidence="4" id="KW-1185">Reference proteome</keyword>
<dbReference type="SMART" id="SM00729">
    <property type="entry name" value="Elp3"/>
    <property type="match status" value="1"/>
</dbReference>
<dbReference type="Proteomes" id="UP000001880">
    <property type="component" value="Chromosome"/>
</dbReference>
<accession>D0LYD7</accession>
<dbReference type="InterPro" id="IPR058240">
    <property type="entry name" value="rSAM_sf"/>
</dbReference>
<dbReference type="InterPro" id="IPR045784">
    <property type="entry name" value="Radical_SAM_N2"/>
</dbReference>
<evidence type="ECO:0000256" key="1">
    <source>
        <dbReference type="SAM" id="MobiDB-lite"/>
    </source>
</evidence>